<evidence type="ECO:0000313" key="2">
    <source>
        <dbReference type="Proteomes" id="UP000053317"/>
    </source>
</evidence>
<sequence>MPHATSDTMGESVNGEIVTSKTLSHITSYPLVADSISTFKSNPYGAKSIEVADAGYSKLVAPTLPYFKKPYSFVSPYVTKADELGDNTLGKIDSKFPVVKSETKELKDTAVSYAHLPLVKFDEGKKYLLDTYSAEYKKCGGEGIIAYGKAAVTTSLVTTSDVLTWLSKFISTKKAEAKEVAKEKTSS</sequence>
<keyword evidence="2" id="KW-1185">Reference proteome</keyword>
<evidence type="ECO:0000313" key="1">
    <source>
        <dbReference type="EMBL" id="KKY22873.1"/>
    </source>
</evidence>
<dbReference type="Pfam" id="PF17316">
    <property type="entry name" value="Perilipin_2"/>
    <property type="match status" value="1"/>
</dbReference>
<gene>
    <name evidence="1" type="ORF">UCRPC4_g03073</name>
</gene>
<proteinExistence type="predicted"/>
<dbReference type="OrthoDB" id="376826at2759"/>
<dbReference type="Proteomes" id="UP000053317">
    <property type="component" value="Unassembled WGS sequence"/>
</dbReference>
<reference evidence="1 2" key="2">
    <citation type="submission" date="2015-05" db="EMBL/GenBank/DDBJ databases">
        <authorList>
            <person name="Morales-Cruz A."/>
            <person name="Amrine K.C."/>
            <person name="Cantu D."/>
        </authorList>
    </citation>
    <scope>NUCLEOTIDE SEQUENCE [LARGE SCALE GENOMIC DNA]</scope>
    <source>
        <strain evidence="1">UCRPC4</strain>
    </source>
</reference>
<protein>
    <submittedName>
        <fullName evidence="1">Putative pathogenesis associated protein</fullName>
    </submittedName>
</protein>
<dbReference type="EMBL" id="LCWF01000072">
    <property type="protein sequence ID" value="KKY22873.1"/>
    <property type="molecule type" value="Genomic_DNA"/>
</dbReference>
<accession>A0A0G2GGZ6</accession>
<name>A0A0G2GGZ6_PHACM</name>
<dbReference type="AlphaFoldDB" id="A0A0G2GGZ6"/>
<comment type="caution">
    <text evidence="1">The sequence shown here is derived from an EMBL/GenBank/DDBJ whole genome shotgun (WGS) entry which is preliminary data.</text>
</comment>
<organism evidence="1 2">
    <name type="scientific">Phaeomoniella chlamydospora</name>
    <name type="common">Phaeoacremonium chlamydosporum</name>
    <dbReference type="NCBI Taxonomy" id="158046"/>
    <lineage>
        <taxon>Eukaryota</taxon>
        <taxon>Fungi</taxon>
        <taxon>Dikarya</taxon>
        <taxon>Ascomycota</taxon>
        <taxon>Pezizomycotina</taxon>
        <taxon>Eurotiomycetes</taxon>
        <taxon>Chaetothyriomycetidae</taxon>
        <taxon>Phaeomoniellales</taxon>
        <taxon>Phaeomoniellaceae</taxon>
        <taxon>Phaeomoniella</taxon>
    </lineage>
</organism>
<reference evidence="1 2" key="1">
    <citation type="submission" date="2015-05" db="EMBL/GenBank/DDBJ databases">
        <title>Distinctive expansion of gene families associated with plant cell wall degradation and secondary metabolism in the genomes of grapevine trunk pathogens.</title>
        <authorList>
            <person name="Lawrence D.P."/>
            <person name="Travadon R."/>
            <person name="Rolshausen P.E."/>
            <person name="Baumgartner K."/>
        </authorList>
    </citation>
    <scope>NUCLEOTIDE SEQUENCE [LARGE SCALE GENOMIC DNA]</scope>
    <source>
        <strain evidence="1">UCRPC4</strain>
    </source>
</reference>